<dbReference type="HOGENOM" id="CLU_193886_1_0_0"/>
<dbReference type="Proteomes" id="UP000006844">
    <property type="component" value="Chromosome"/>
</dbReference>
<dbReference type="KEGG" id="tsa:AciPR4_3891"/>
<protein>
    <submittedName>
        <fullName evidence="1">Uncharacterized protein</fullName>
    </submittedName>
</protein>
<organism evidence="1 2">
    <name type="scientific">Terriglobus saanensis (strain ATCC BAA-1853 / DSM 23119 / SP1PR4)</name>
    <dbReference type="NCBI Taxonomy" id="401053"/>
    <lineage>
        <taxon>Bacteria</taxon>
        <taxon>Pseudomonadati</taxon>
        <taxon>Acidobacteriota</taxon>
        <taxon>Terriglobia</taxon>
        <taxon>Terriglobales</taxon>
        <taxon>Acidobacteriaceae</taxon>
        <taxon>Terriglobus</taxon>
    </lineage>
</organism>
<name>E8V2U3_TERSS</name>
<evidence type="ECO:0000313" key="1">
    <source>
        <dbReference type="EMBL" id="ADV84640.1"/>
    </source>
</evidence>
<dbReference type="STRING" id="401053.AciPR4_3891"/>
<dbReference type="EMBL" id="CP002467">
    <property type="protein sequence ID" value="ADV84640.1"/>
    <property type="molecule type" value="Genomic_DNA"/>
</dbReference>
<dbReference type="AlphaFoldDB" id="E8V2U3"/>
<accession>E8V2U3</accession>
<sequence length="75" mass="8542">MDAPEQMTDEQFEKHALGILHRELGVYGLARFLRVYRAGFGDYTDDRHAWLQNITVQELATELQICAPPSVPHSS</sequence>
<reference evidence="1 2" key="1">
    <citation type="journal article" date="2012" name="Stand. Genomic Sci.">
        <title>Complete genome sequence of Terriglobus saanensis type strain SP1PR4(T), an Acidobacteria from tundra soil.</title>
        <authorList>
            <person name="Rawat S.R."/>
            <person name="Mannisto M.K."/>
            <person name="Starovoytov V."/>
            <person name="Goodwin L."/>
            <person name="Nolan M."/>
            <person name="Hauser L."/>
            <person name="Land M."/>
            <person name="Davenport K.W."/>
            <person name="Woyke T."/>
            <person name="Haggblom M.M."/>
        </authorList>
    </citation>
    <scope>NUCLEOTIDE SEQUENCE</scope>
    <source>
        <strain evidence="2">ATCC BAA-1853 / DSM 23119 / SP1PR4</strain>
    </source>
</reference>
<gene>
    <name evidence="1" type="ordered locus">AciPR4_3891</name>
</gene>
<evidence type="ECO:0000313" key="2">
    <source>
        <dbReference type="Proteomes" id="UP000006844"/>
    </source>
</evidence>
<keyword evidence="2" id="KW-1185">Reference proteome</keyword>
<proteinExistence type="predicted"/>